<evidence type="ECO:0000313" key="1">
    <source>
        <dbReference type="EMBL" id="KAF2595343.1"/>
    </source>
</evidence>
<protein>
    <submittedName>
        <fullName evidence="1">Uncharacterized protein</fullName>
    </submittedName>
</protein>
<accession>A0A8S9KPU5</accession>
<gene>
    <name evidence="1" type="ORF">F2Q70_00044376</name>
</gene>
<name>A0A8S9KPU5_BRACR</name>
<dbReference type="EMBL" id="QGKY02000164">
    <property type="protein sequence ID" value="KAF2595343.1"/>
    <property type="molecule type" value="Genomic_DNA"/>
</dbReference>
<proteinExistence type="predicted"/>
<dbReference type="AlphaFoldDB" id="A0A8S9KPU5"/>
<reference evidence="1" key="1">
    <citation type="submission" date="2019-12" db="EMBL/GenBank/DDBJ databases">
        <title>Genome sequencing and annotation of Brassica cretica.</title>
        <authorList>
            <person name="Studholme D.J."/>
            <person name="Sarris P.F."/>
        </authorList>
    </citation>
    <scope>NUCLEOTIDE SEQUENCE</scope>
    <source>
        <strain evidence="1">PFS-102/07</strain>
        <tissue evidence="1">Leaf</tissue>
    </source>
</reference>
<comment type="caution">
    <text evidence="1">The sequence shown here is derived from an EMBL/GenBank/DDBJ whole genome shotgun (WGS) entry which is preliminary data.</text>
</comment>
<organism evidence="1">
    <name type="scientific">Brassica cretica</name>
    <name type="common">Mustard</name>
    <dbReference type="NCBI Taxonomy" id="69181"/>
    <lineage>
        <taxon>Eukaryota</taxon>
        <taxon>Viridiplantae</taxon>
        <taxon>Streptophyta</taxon>
        <taxon>Embryophyta</taxon>
        <taxon>Tracheophyta</taxon>
        <taxon>Spermatophyta</taxon>
        <taxon>Magnoliopsida</taxon>
        <taxon>eudicotyledons</taxon>
        <taxon>Gunneridae</taxon>
        <taxon>Pentapetalae</taxon>
        <taxon>rosids</taxon>
        <taxon>malvids</taxon>
        <taxon>Brassicales</taxon>
        <taxon>Brassicaceae</taxon>
        <taxon>Brassiceae</taxon>
        <taxon>Brassica</taxon>
    </lineage>
</organism>
<sequence length="57" mass="6618">MTFLGIDFAVLRRSIEEDVEMETIGSCDANRRLRESIVTWWSPEMMAIVRLFTHSLG</sequence>